<proteinExistence type="predicted"/>
<gene>
    <name evidence="1" type="ORF">B0I36DRAFT_161371</name>
</gene>
<keyword evidence="2" id="KW-1185">Reference proteome</keyword>
<reference evidence="1" key="1">
    <citation type="journal article" date="2021" name="Nat. Commun.">
        <title>Genetic determinants of endophytism in the Arabidopsis root mycobiome.</title>
        <authorList>
            <person name="Mesny F."/>
            <person name="Miyauchi S."/>
            <person name="Thiergart T."/>
            <person name="Pickel B."/>
            <person name="Atanasova L."/>
            <person name="Karlsson M."/>
            <person name="Huettel B."/>
            <person name="Barry K.W."/>
            <person name="Haridas S."/>
            <person name="Chen C."/>
            <person name="Bauer D."/>
            <person name="Andreopoulos W."/>
            <person name="Pangilinan J."/>
            <person name="LaButti K."/>
            <person name="Riley R."/>
            <person name="Lipzen A."/>
            <person name="Clum A."/>
            <person name="Drula E."/>
            <person name="Henrissat B."/>
            <person name="Kohler A."/>
            <person name="Grigoriev I.V."/>
            <person name="Martin F.M."/>
            <person name="Hacquard S."/>
        </authorList>
    </citation>
    <scope>NUCLEOTIDE SEQUENCE</scope>
    <source>
        <strain evidence="1">MPI-CAGE-CH-0230</strain>
    </source>
</reference>
<name>A0A9P8Y0Y9_9PEZI</name>
<comment type="caution">
    <text evidence="1">The sequence shown here is derived from an EMBL/GenBank/DDBJ whole genome shotgun (WGS) entry which is preliminary data.</text>
</comment>
<organism evidence="1 2">
    <name type="scientific">Microdochium trichocladiopsis</name>
    <dbReference type="NCBI Taxonomy" id="1682393"/>
    <lineage>
        <taxon>Eukaryota</taxon>
        <taxon>Fungi</taxon>
        <taxon>Dikarya</taxon>
        <taxon>Ascomycota</taxon>
        <taxon>Pezizomycotina</taxon>
        <taxon>Sordariomycetes</taxon>
        <taxon>Xylariomycetidae</taxon>
        <taxon>Xylariales</taxon>
        <taxon>Microdochiaceae</taxon>
        <taxon>Microdochium</taxon>
    </lineage>
</organism>
<dbReference type="EMBL" id="JAGTJQ010000008">
    <property type="protein sequence ID" value="KAH7026703.1"/>
    <property type="molecule type" value="Genomic_DNA"/>
</dbReference>
<sequence>MPRPAQTLLRAWLLQLSPRHPLPLMNEYLVSDQHLVRCCSLYMAKLYPLLIPSINLLARVSCPCPQKTVRLNARP</sequence>
<dbReference type="GeneID" id="70178211"/>
<accession>A0A9P8Y0Y9</accession>
<dbReference type="Proteomes" id="UP000756346">
    <property type="component" value="Unassembled WGS sequence"/>
</dbReference>
<evidence type="ECO:0000313" key="2">
    <source>
        <dbReference type="Proteomes" id="UP000756346"/>
    </source>
</evidence>
<dbReference type="AlphaFoldDB" id="A0A9P8Y0Y9"/>
<evidence type="ECO:0000313" key="1">
    <source>
        <dbReference type="EMBL" id="KAH7026703.1"/>
    </source>
</evidence>
<protein>
    <submittedName>
        <fullName evidence="1">Uncharacterized protein</fullName>
    </submittedName>
</protein>
<dbReference type="RefSeq" id="XP_046009920.1">
    <property type="nucleotide sequence ID" value="XM_046148665.1"/>
</dbReference>